<dbReference type="PANTHER" id="PTHR47934:SF6">
    <property type="entry name" value="MITOCHONDRIAL GROUP I INTRON SPLICING FACTOR CCM1-RELATED"/>
    <property type="match status" value="1"/>
</dbReference>
<comment type="caution">
    <text evidence="5">The sequence shown here is derived from an EMBL/GenBank/DDBJ whole genome shotgun (WGS) entry which is preliminary data.</text>
</comment>
<feature type="repeat" description="PPR" evidence="2">
    <location>
        <begin position="642"/>
        <end position="676"/>
    </location>
</feature>
<keyword evidence="6" id="KW-1185">Reference proteome</keyword>
<gene>
    <name evidence="5" type="ORF">F1559_001853</name>
</gene>
<evidence type="ECO:0000259" key="4">
    <source>
        <dbReference type="Pfam" id="PF23276"/>
    </source>
</evidence>
<evidence type="ECO:0000256" key="1">
    <source>
        <dbReference type="ARBA" id="ARBA00022737"/>
    </source>
</evidence>
<proteinExistence type="predicted"/>
<accession>A0A7J7IQH5</accession>
<dbReference type="GO" id="GO:0006396">
    <property type="term" value="P:RNA processing"/>
    <property type="evidence" value="ECO:0007669"/>
    <property type="project" value="TreeGrafter"/>
</dbReference>
<organism evidence="5 6">
    <name type="scientific">Cyanidiococcus yangmingshanensis</name>
    <dbReference type="NCBI Taxonomy" id="2690220"/>
    <lineage>
        <taxon>Eukaryota</taxon>
        <taxon>Rhodophyta</taxon>
        <taxon>Bangiophyceae</taxon>
        <taxon>Cyanidiales</taxon>
        <taxon>Cyanidiaceae</taxon>
        <taxon>Cyanidiococcus</taxon>
    </lineage>
</organism>
<dbReference type="InterPro" id="IPR051114">
    <property type="entry name" value="Mito_RNA_Proc_CCM1"/>
</dbReference>
<dbReference type="AlphaFoldDB" id="A0A7J7IQH5"/>
<dbReference type="GO" id="GO:0007005">
    <property type="term" value="P:mitochondrion organization"/>
    <property type="evidence" value="ECO:0007669"/>
    <property type="project" value="TreeGrafter"/>
</dbReference>
<dbReference type="EMBL" id="VWRR01000002">
    <property type="protein sequence ID" value="KAF6004797.1"/>
    <property type="molecule type" value="Genomic_DNA"/>
</dbReference>
<dbReference type="InterPro" id="IPR057027">
    <property type="entry name" value="TPR_mt"/>
</dbReference>
<sequence length="801" mass="88579">MRETGICTTRIACFLTSSPSSNAPNRGRTTRPAHCETRPQQGTLQGERNNEPNASEESGFVDTSNRSQRTCDSTGTVCLDPTTEFGERLVASAETDLREGPWYVDLPWPERGICSYDQGATCRKAPDIRLPRSSSQQIGNGPSTIFKQNAHFCKELTANARQSKPTSTHSVTSFLFNAQKVVDTLGSGTVSVSNRQGHDNFTGRNLTSNRQPPLQTYAEKPIFRREDSQGNTGSQEYMLATEKVAFATASGVLADEDGFSPLPLENGYSSSFGDRSPPSPTSWYSKYRTCDGKETNRKMLPSSANTDSVAQRHKADERFSILVPHLDPRDTDASARFRLISMKQQHTSVASMRVKDIRSTRQLNKILSTLYKSGRAAEALEVCKLVEADGRISMDVASYSILISCLGKCGAPAQAIEMFHKMVKEGVAPNAFTFSAIFGALSDSSYLDQAWEFLQMIRSTYPRELNVVVYNAILKFVGRAGRIDAALELLGQMERDSNVQPDIVTYGTILDICAKKQDVALAYAVLDRMRRRGIRPNNFCYASLIDACARAGLPDQAESLFRQLREEGLEYDIFVCNALLGAFARARMVERAFSAFAEMRDAGLRGDRITFNTLITAAARAREFDRAWKAFETMKNANISADTTTYNALIDACSKSGMSELAFALFEEMRGANLRPTIFTFNALIGACTRLQDMHRASHVLSLMENFGVPPDTFTLNILLTACARIDDFEYALNVVREFETRYRIVLDRLGCSILANLCMKTCETQSADFCTGTLRAAINDGCGCLREVLDRVMGSLAKES</sequence>
<dbReference type="PANTHER" id="PTHR47934">
    <property type="entry name" value="PENTATRICOPEPTIDE REPEAT-CONTAINING PROTEIN PET309, MITOCHONDRIAL"/>
    <property type="match status" value="1"/>
</dbReference>
<dbReference type="OrthoDB" id="185373at2759"/>
<dbReference type="PROSITE" id="PS51375">
    <property type="entry name" value="PPR"/>
    <property type="match status" value="8"/>
</dbReference>
<name>A0A7J7IQH5_9RHOD</name>
<dbReference type="Pfam" id="PF23276">
    <property type="entry name" value="TPR_24"/>
    <property type="match status" value="1"/>
</dbReference>
<dbReference type="Pfam" id="PF13041">
    <property type="entry name" value="PPR_2"/>
    <property type="match status" value="3"/>
</dbReference>
<dbReference type="InterPro" id="IPR002885">
    <property type="entry name" value="PPR_rpt"/>
</dbReference>
<evidence type="ECO:0000313" key="5">
    <source>
        <dbReference type="EMBL" id="KAF6004797.1"/>
    </source>
</evidence>
<evidence type="ECO:0000313" key="6">
    <source>
        <dbReference type="Proteomes" id="UP000530660"/>
    </source>
</evidence>
<feature type="repeat" description="PPR" evidence="2">
    <location>
        <begin position="677"/>
        <end position="711"/>
    </location>
</feature>
<dbReference type="Gene3D" id="1.25.40.10">
    <property type="entry name" value="Tetratricopeptide repeat domain"/>
    <property type="match status" value="4"/>
</dbReference>
<dbReference type="InterPro" id="IPR011990">
    <property type="entry name" value="TPR-like_helical_dom_sf"/>
</dbReference>
<dbReference type="GO" id="GO:0005739">
    <property type="term" value="C:mitochondrion"/>
    <property type="evidence" value="ECO:0007669"/>
    <property type="project" value="TreeGrafter"/>
</dbReference>
<feature type="repeat" description="PPR" evidence="2">
    <location>
        <begin position="502"/>
        <end position="536"/>
    </location>
</feature>
<feature type="repeat" description="PPR" evidence="2">
    <location>
        <begin position="395"/>
        <end position="429"/>
    </location>
</feature>
<dbReference type="Proteomes" id="UP000530660">
    <property type="component" value="Unassembled WGS sequence"/>
</dbReference>
<dbReference type="NCBIfam" id="TIGR00756">
    <property type="entry name" value="PPR"/>
    <property type="match status" value="8"/>
</dbReference>
<evidence type="ECO:0000256" key="2">
    <source>
        <dbReference type="PROSITE-ProRule" id="PRU00708"/>
    </source>
</evidence>
<feature type="region of interest" description="Disordered" evidence="3">
    <location>
        <begin position="18"/>
        <end position="72"/>
    </location>
</feature>
<feature type="compositionally biased region" description="Polar residues" evidence="3">
    <location>
        <begin position="38"/>
        <end position="72"/>
    </location>
</feature>
<feature type="repeat" description="PPR" evidence="2">
    <location>
        <begin position="466"/>
        <end position="501"/>
    </location>
</feature>
<feature type="repeat" description="PPR" evidence="2">
    <location>
        <begin position="607"/>
        <end position="641"/>
    </location>
</feature>
<reference evidence="5 6" key="1">
    <citation type="journal article" date="2020" name="J. Phycol.">
        <title>Comparative genome analysis reveals Cyanidiococcus gen. nov., a new extremophilic red algal genus sister to Cyanidioschyzon (Cyanidioschyzonaceae, Rhodophyta).</title>
        <authorList>
            <person name="Liu S.-L."/>
            <person name="Chiang Y.-R."/>
            <person name="Yoon H.S."/>
            <person name="Fu H.-Y."/>
        </authorList>
    </citation>
    <scope>NUCLEOTIDE SEQUENCE [LARGE SCALE GENOMIC DNA]</scope>
    <source>
        <strain evidence="5 6">THAL066</strain>
    </source>
</reference>
<protein>
    <recommendedName>
        <fullName evidence="4">Pentatricopeptide repeat-containing protein-mitochondrial domain-containing protein</fullName>
    </recommendedName>
</protein>
<feature type="domain" description="Pentatricopeptide repeat-containing protein-mitochondrial" evidence="4">
    <location>
        <begin position="548"/>
        <end position="668"/>
    </location>
</feature>
<evidence type="ECO:0000256" key="3">
    <source>
        <dbReference type="SAM" id="MobiDB-lite"/>
    </source>
</evidence>
<feature type="repeat" description="PPR" evidence="2">
    <location>
        <begin position="572"/>
        <end position="606"/>
    </location>
</feature>
<dbReference type="GO" id="GO:0003729">
    <property type="term" value="F:mRNA binding"/>
    <property type="evidence" value="ECO:0007669"/>
    <property type="project" value="TreeGrafter"/>
</dbReference>
<keyword evidence="1" id="KW-0677">Repeat</keyword>
<feature type="repeat" description="PPR" evidence="2">
    <location>
        <begin position="537"/>
        <end position="571"/>
    </location>
</feature>